<evidence type="ECO:0000256" key="2">
    <source>
        <dbReference type="ARBA" id="ARBA00022692"/>
    </source>
</evidence>
<comment type="subcellular location">
    <subcellularLocation>
        <location evidence="1">Membrane</location>
    </subcellularLocation>
</comment>
<protein>
    <recommendedName>
        <fullName evidence="6">G-protein coupled receptors family 1 profile domain-containing protein</fullName>
    </recommendedName>
</protein>
<dbReference type="SUPFAM" id="SSF81321">
    <property type="entry name" value="Family A G protein-coupled receptor-like"/>
    <property type="match status" value="1"/>
</dbReference>
<feature type="non-terminal residue" evidence="7">
    <location>
        <position position="317"/>
    </location>
</feature>
<dbReference type="GO" id="GO:0016020">
    <property type="term" value="C:membrane"/>
    <property type="evidence" value="ECO:0007669"/>
    <property type="project" value="UniProtKB-SubCell"/>
</dbReference>
<evidence type="ECO:0000256" key="5">
    <source>
        <dbReference type="SAM" id="Phobius"/>
    </source>
</evidence>
<accession>A0AAV2IE78</accession>
<dbReference type="PANTHER" id="PTHR46641">
    <property type="entry name" value="FMRFAMIDE RECEPTOR-RELATED"/>
    <property type="match status" value="1"/>
</dbReference>
<dbReference type="AlphaFoldDB" id="A0AAV2IE78"/>
<evidence type="ECO:0000256" key="1">
    <source>
        <dbReference type="ARBA" id="ARBA00004370"/>
    </source>
</evidence>
<name>A0AAV2IE78_LYMST</name>
<keyword evidence="4 5" id="KW-0472">Membrane</keyword>
<feature type="transmembrane region" description="Helical" evidence="5">
    <location>
        <begin position="135"/>
        <end position="156"/>
    </location>
</feature>
<keyword evidence="3 5" id="KW-1133">Transmembrane helix</keyword>
<keyword evidence="8" id="KW-1185">Reference proteome</keyword>
<feature type="transmembrane region" description="Helical" evidence="5">
    <location>
        <begin position="52"/>
        <end position="76"/>
    </location>
</feature>
<evidence type="ECO:0000256" key="3">
    <source>
        <dbReference type="ARBA" id="ARBA00022989"/>
    </source>
</evidence>
<dbReference type="InterPro" id="IPR017452">
    <property type="entry name" value="GPCR_Rhodpsn_7TM"/>
</dbReference>
<organism evidence="7 8">
    <name type="scientific">Lymnaea stagnalis</name>
    <name type="common">Great pond snail</name>
    <name type="synonym">Helix stagnalis</name>
    <dbReference type="NCBI Taxonomy" id="6523"/>
    <lineage>
        <taxon>Eukaryota</taxon>
        <taxon>Metazoa</taxon>
        <taxon>Spiralia</taxon>
        <taxon>Lophotrochozoa</taxon>
        <taxon>Mollusca</taxon>
        <taxon>Gastropoda</taxon>
        <taxon>Heterobranchia</taxon>
        <taxon>Euthyneura</taxon>
        <taxon>Panpulmonata</taxon>
        <taxon>Hygrophila</taxon>
        <taxon>Lymnaeoidea</taxon>
        <taxon>Lymnaeidae</taxon>
        <taxon>Lymnaea</taxon>
    </lineage>
</organism>
<dbReference type="PANTHER" id="PTHR46641:SF2">
    <property type="entry name" value="FMRFAMIDE RECEPTOR"/>
    <property type="match status" value="1"/>
</dbReference>
<gene>
    <name evidence="7" type="ORF">GSLYS_00017329001</name>
</gene>
<dbReference type="Proteomes" id="UP001497497">
    <property type="component" value="Unassembled WGS sequence"/>
</dbReference>
<dbReference type="InterPro" id="IPR000276">
    <property type="entry name" value="GPCR_Rhodpsn"/>
</dbReference>
<sequence length="317" mass="35693">NIRISDEIKDVILTVNYVAVCGVISLVGITANVLNMIVFARLGLNDAINVSLLGLAAGDICSLVAMFGDSVCFNPAFQSTGLPVVLSEVQYVVSGWPQVCFIRVTSWITAFVSLERCLCVTIPFQIKTVVTRRCAKLFVATTFMFVAVTSLPEYFYNQIQWKFYPERNRTLLGIVPVMRFEELAGVTYFINQVVLQCVAFAVIAVCTCLMIVALNNTTRWRQESAKGNSCDISRKDKRMVKMVSLLSTWFIVAYTPASVLFIVMVFKPTFHPSFNYNLFHITWSVSYLLEGCNASFNILIYLKMSTRYKSMFAKTFL</sequence>
<dbReference type="GO" id="GO:0004930">
    <property type="term" value="F:G protein-coupled receptor activity"/>
    <property type="evidence" value="ECO:0007669"/>
    <property type="project" value="InterPro"/>
</dbReference>
<comment type="caution">
    <text evidence="7">The sequence shown here is derived from an EMBL/GenBank/DDBJ whole genome shotgun (WGS) entry which is preliminary data.</text>
</comment>
<dbReference type="InterPro" id="IPR052954">
    <property type="entry name" value="GPCR-Ligand_Int"/>
</dbReference>
<evidence type="ECO:0000313" key="8">
    <source>
        <dbReference type="Proteomes" id="UP001497497"/>
    </source>
</evidence>
<dbReference type="EMBL" id="CAXITT010000577">
    <property type="protein sequence ID" value="CAL1543816.1"/>
    <property type="molecule type" value="Genomic_DNA"/>
</dbReference>
<evidence type="ECO:0000256" key="4">
    <source>
        <dbReference type="ARBA" id="ARBA00023136"/>
    </source>
</evidence>
<proteinExistence type="predicted"/>
<evidence type="ECO:0000313" key="7">
    <source>
        <dbReference type="EMBL" id="CAL1543816.1"/>
    </source>
</evidence>
<dbReference type="PRINTS" id="PR00237">
    <property type="entry name" value="GPCRRHODOPSN"/>
</dbReference>
<feature type="transmembrane region" description="Helical" evidence="5">
    <location>
        <begin position="17"/>
        <end position="40"/>
    </location>
</feature>
<evidence type="ECO:0000259" key="6">
    <source>
        <dbReference type="PROSITE" id="PS50262"/>
    </source>
</evidence>
<feature type="transmembrane region" description="Helical" evidence="5">
    <location>
        <begin position="193"/>
        <end position="214"/>
    </location>
</feature>
<feature type="non-terminal residue" evidence="7">
    <location>
        <position position="1"/>
    </location>
</feature>
<feature type="transmembrane region" description="Helical" evidence="5">
    <location>
        <begin position="243"/>
        <end position="266"/>
    </location>
</feature>
<keyword evidence="2 5" id="KW-0812">Transmembrane</keyword>
<dbReference type="Pfam" id="PF00001">
    <property type="entry name" value="7tm_1"/>
    <property type="match status" value="1"/>
</dbReference>
<dbReference type="PROSITE" id="PS50262">
    <property type="entry name" value="G_PROTEIN_RECEP_F1_2"/>
    <property type="match status" value="1"/>
</dbReference>
<feature type="transmembrane region" description="Helical" evidence="5">
    <location>
        <begin position="278"/>
        <end position="302"/>
    </location>
</feature>
<feature type="domain" description="G-protein coupled receptors family 1 profile" evidence="6">
    <location>
        <begin position="31"/>
        <end position="301"/>
    </location>
</feature>
<reference evidence="7 8" key="1">
    <citation type="submission" date="2024-04" db="EMBL/GenBank/DDBJ databases">
        <authorList>
            <consortium name="Genoscope - CEA"/>
            <person name="William W."/>
        </authorList>
    </citation>
    <scope>NUCLEOTIDE SEQUENCE [LARGE SCALE GENOMIC DNA]</scope>
</reference>
<dbReference type="Gene3D" id="1.20.1070.10">
    <property type="entry name" value="Rhodopsin 7-helix transmembrane proteins"/>
    <property type="match status" value="1"/>
</dbReference>